<gene>
    <name evidence="1" type="ORF">EV194_101142</name>
</gene>
<evidence type="ECO:0000313" key="1">
    <source>
        <dbReference type="EMBL" id="TCO10512.1"/>
    </source>
</evidence>
<dbReference type="OrthoDB" id="1373932at2"/>
<organism evidence="1 2">
    <name type="scientific">Natronoflexus pectinivorans</name>
    <dbReference type="NCBI Taxonomy" id="682526"/>
    <lineage>
        <taxon>Bacteria</taxon>
        <taxon>Pseudomonadati</taxon>
        <taxon>Bacteroidota</taxon>
        <taxon>Bacteroidia</taxon>
        <taxon>Marinilabiliales</taxon>
        <taxon>Marinilabiliaceae</taxon>
        <taxon>Natronoflexus</taxon>
    </lineage>
</organism>
<evidence type="ECO:0008006" key="3">
    <source>
        <dbReference type="Google" id="ProtNLM"/>
    </source>
</evidence>
<proteinExistence type="predicted"/>
<keyword evidence="2" id="KW-1185">Reference proteome</keyword>
<dbReference type="AlphaFoldDB" id="A0A4R2GMK7"/>
<dbReference type="RefSeq" id="WP_132431066.1">
    <property type="nucleotide sequence ID" value="NZ_SLWK01000001.1"/>
</dbReference>
<reference evidence="1 2" key="1">
    <citation type="submission" date="2019-03" db="EMBL/GenBank/DDBJ databases">
        <title>Genomic Encyclopedia of Type Strains, Phase IV (KMG-IV): sequencing the most valuable type-strain genomes for metagenomic binning, comparative biology and taxonomic classification.</title>
        <authorList>
            <person name="Goeker M."/>
        </authorList>
    </citation>
    <scope>NUCLEOTIDE SEQUENCE [LARGE SCALE GENOMIC DNA]</scope>
    <source>
        <strain evidence="1 2">DSM 24179</strain>
    </source>
</reference>
<evidence type="ECO:0000313" key="2">
    <source>
        <dbReference type="Proteomes" id="UP000295221"/>
    </source>
</evidence>
<comment type="caution">
    <text evidence="1">The sequence shown here is derived from an EMBL/GenBank/DDBJ whole genome shotgun (WGS) entry which is preliminary data.</text>
</comment>
<protein>
    <recommendedName>
        <fullName evidence="3">Addiction module component</fullName>
    </recommendedName>
</protein>
<dbReference type="EMBL" id="SLWK01000001">
    <property type="protein sequence ID" value="TCO10512.1"/>
    <property type="molecule type" value="Genomic_DNA"/>
</dbReference>
<accession>A0A4R2GMK7</accession>
<name>A0A4R2GMK7_9BACT</name>
<dbReference type="Proteomes" id="UP000295221">
    <property type="component" value="Unassembled WGS sequence"/>
</dbReference>
<sequence length="78" mass="9063">MDIQAKKLELVQMILNTDRPNLLEKVSQLLTTEKETDWWDELPISVQQAIEVGIKEADKGETTPHEEVMKEVRLRYGI</sequence>